<dbReference type="EMBL" id="KB201802">
    <property type="protein sequence ID" value="ESO94597.1"/>
    <property type="molecule type" value="Genomic_DNA"/>
</dbReference>
<dbReference type="Gene3D" id="3.10.100.10">
    <property type="entry name" value="Mannose-Binding Protein A, subunit A"/>
    <property type="match status" value="1"/>
</dbReference>
<evidence type="ECO:0000259" key="1">
    <source>
        <dbReference type="PROSITE" id="PS50041"/>
    </source>
</evidence>
<dbReference type="AlphaFoldDB" id="V4ACL9"/>
<evidence type="ECO:0000313" key="3">
    <source>
        <dbReference type="Proteomes" id="UP000030746"/>
    </source>
</evidence>
<dbReference type="InterPro" id="IPR001304">
    <property type="entry name" value="C-type_lectin-like"/>
</dbReference>
<dbReference type="InterPro" id="IPR016186">
    <property type="entry name" value="C-type_lectin-like/link_sf"/>
</dbReference>
<name>V4ACL9_LOTGI</name>
<dbReference type="HOGENOM" id="CLU_1226008_0_0_1"/>
<dbReference type="PROSITE" id="PS50041">
    <property type="entry name" value="C_TYPE_LECTIN_2"/>
    <property type="match status" value="1"/>
</dbReference>
<dbReference type="CTD" id="20238663"/>
<accession>V4ACL9</accession>
<evidence type="ECO:0000313" key="2">
    <source>
        <dbReference type="EMBL" id="ESO94597.1"/>
    </source>
</evidence>
<keyword evidence="3" id="KW-1185">Reference proteome</keyword>
<protein>
    <recommendedName>
        <fullName evidence="1">C-type lectin domain-containing protein</fullName>
    </recommendedName>
</protein>
<dbReference type="KEGG" id="lgi:LOTGIDRAFT_161300"/>
<gene>
    <name evidence="2" type="ORF">LOTGIDRAFT_161300</name>
</gene>
<dbReference type="CDD" id="cd00037">
    <property type="entry name" value="CLECT"/>
    <property type="match status" value="1"/>
</dbReference>
<sequence>MPPNVQLTFSKSTFGNCPKFVGKDGRSNPVTFNEICYYPFPVDYTYSDAKSLCDSQDTRLPVLDEEVKQIILNGLAGFMVSSYWTSLEYIDNIWYWVDGSNKYLMANPRWIDDPPLISTYAYTTTDRHWGRISTPITKQVICEDDHTPPTVQGVLPFRKSGCNAMSYALNLKELNLVKAPSVIGCAAICMDTISCEYLKYNLPTSQCQLYTAGGNLNIFDCFLCTS</sequence>
<dbReference type="Pfam" id="PF00059">
    <property type="entry name" value="Lectin_C"/>
    <property type="match status" value="1"/>
</dbReference>
<proteinExistence type="predicted"/>
<reference evidence="2 3" key="1">
    <citation type="journal article" date="2013" name="Nature">
        <title>Insights into bilaterian evolution from three spiralian genomes.</title>
        <authorList>
            <person name="Simakov O."/>
            <person name="Marletaz F."/>
            <person name="Cho S.J."/>
            <person name="Edsinger-Gonzales E."/>
            <person name="Havlak P."/>
            <person name="Hellsten U."/>
            <person name="Kuo D.H."/>
            <person name="Larsson T."/>
            <person name="Lv J."/>
            <person name="Arendt D."/>
            <person name="Savage R."/>
            <person name="Osoegawa K."/>
            <person name="de Jong P."/>
            <person name="Grimwood J."/>
            <person name="Chapman J.A."/>
            <person name="Shapiro H."/>
            <person name="Aerts A."/>
            <person name="Otillar R.P."/>
            <person name="Terry A.Y."/>
            <person name="Boore J.L."/>
            <person name="Grigoriev I.V."/>
            <person name="Lindberg D.R."/>
            <person name="Seaver E.C."/>
            <person name="Weisblat D.A."/>
            <person name="Putnam N.H."/>
            <person name="Rokhsar D.S."/>
        </authorList>
    </citation>
    <scope>NUCLEOTIDE SEQUENCE [LARGE SCALE GENOMIC DNA]</scope>
</reference>
<dbReference type="OrthoDB" id="6345871at2759"/>
<dbReference type="RefSeq" id="XP_009054870.1">
    <property type="nucleotide sequence ID" value="XM_009056622.1"/>
</dbReference>
<feature type="domain" description="C-type lectin" evidence="1">
    <location>
        <begin position="32"/>
        <end position="143"/>
    </location>
</feature>
<dbReference type="SUPFAM" id="SSF56436">
    <property type="entry name" value="C-type lectin-like"/>
    <property type="match status" value="1"/>
</dbReference>
<dbReference type="GeneID" id="20238663"/>
<organism evidence="2 3">
    <name type="scientific">Lottia gigantea</name>
    <name type="common">Giant owl limpet</name>
    <dbReference type="NCBI Taxonomy" id="225164"/>
    <lineage>
        <taxon>Eukaryota</taxon>
        <taxon>Metazoa</taxon>
        <taxon>Spiralia</taxon>
        <taxon>Lophotrochozoa</taxon>
        <taxon>Mollusca</taxon>
        <taxon>Gastropoda</taxon>
        <taxon>Patellogastropoda</taxon>
        <taxon>Lottioidea</taxon>
        <taxon>Lottiidae</taxon>
        <taxon>Lottia</taxon>
    </lineage>
</organism>
<dbReference type="Proteomes" id="UP000030746">
    <property type="component" value="Unassembled WGS sequence"/>
</dbReference>
<dbReference type="InterPro" id="IPR016187">
    <property type="entry name" value="CTDL_fold"/>
</dbReference>